<protein>
    <submittedName>
        <fullName evidence="2">Uncharacterized protein</fullName>
    </submittedName>
</protein>
<gene>
    <name evidence="2" type="ORF">AFUS01_LOCUS818</name>
</gene>
<dbReference type="AlphaFoldDB" id="A0A8J2J5H5"/>
<accession>A0A8J2J5H5</accession>
<comment type="caution">
    <text evidence="2">The sequence shown here is derived from an EMBL/GenBank/DDBJ whole genome shotgun (WGS) entry which is preliminary data.</text>
</comment>
<evidence type="ECO:0000256" key="1">
    <source>
        <dbReference type="SAM" id="Phobius"/>
    </source>
</evidence>
<organism evidence="2 3">
    <name type="scientific">Allacma fusca</name>
    <dbReference type="NCBI Taxonomy" id="39272"/>
    <lineage>
        <taxon>Eukaryota</taxon>
        <taxon>Metazoa</taxon>
        <taxon>Ecdysozoa</taxon>
        <taxon>Arthropoda</taxon>
        <taxon>Hexapoda</taxon>
        <taxon>Collembola</taxon>
        <taxon>Symphypleona</taxon>
        <taxon>Sminthuridae</taxon>
        <taxon>Allacma</taxon>
    </lineage>
</organism>
<name>A0A8J2J5H5_9HEXA</name>
<reference evidence="2" key="1">
    <citation type="submission" date="2021-06" db="EMBL/GenBank/DDBJ databases">
        <authorList>
            <person name="Hodson N. C."/>
            <person name="Mongue J. A."/>
            <person name="Jaron S. K."/>
        </authorList>
    </citation>
    <scope>NUCLEOTIDE SEQUENCE</scope>
</reference>
<sequence length="177" mass="20303">MTEFIQSQSSAHPVLTFSIRIYNYPTLSVSPFIMFCFSGVVLPQPTIHSFGYPMYILTPRSRQGFLTPFPHPLARARNDGFGRECALAWSIRCLCLYYGETSVILAIPSISKGVNSRGIFTSLPDYLRKSEGSFNYSGFQSKYIKRYVDEKLDHLESAFKPRDQRKIDFLRLTEEMS</sequence>
<feature type="transmembrane region" description="Helical" evidence="1">
    <location>
        <begin position="21"/>
        <end position="42"/>
    </location>
</feature>
<proteinExistence type="predicted"/>
<evidence type="ECO:0000313" key="2">
    <source>
        <dbReference type="EMBL" id="CAG7652959.1"/>
    </source>
</evidence>
<keyword evidence="1" id="KW-0472">Membrane</keyword>
<dbReference type="Proteomes" id="UP000708208">
    <property type="component" value="Unassembled WGS sequence"/>
</dbReference>
<keyword evidence="3" id="KW-1185">Reference proteome</keyword>
<evidence type="ECO:0000313" key="3">
    <source>
        <dbReference type="Proteomes" id="UP000708208"/>
    </source>
</evidence>
<keyword evidence="1" id="KW-0812">Transmembrane</keyword>
<keyword evidence="1" id="KW-1133">Transmembrane helix</keyword>
<dbReference type="EMBL" id="CAJVCH010004372">
    <property type="protein sequence ID" value="CAG7652959.1"/>
    <property type="molecule type" value="Genomic_DNA"/>
</dbReference>